<dbReference type="OrthoDB" id="5469at2"/>
<dbReference type="RefSeq" id="WP_092479110.1">
    <property type="nucleotide sequence ID" value="NZ_FOHN01000041.1"/>
</dbReference>
<dbReference type="Proteomes" id="UP000199800">
    <property type="component" value="Unassembled WGS sequence"/>
</dbReference>
<dbReference type="GO" id="GO:0006355">
    <property type="term" value="P:regulation of DNA-templated transcription"/>
    <property type="evidence" value="ECO:0007669"/>
    <property type="project" value="InterPro"/>
</dbReference>
<organism evidence="1 2">
    <name type="scientific">[Clostridium] polysaccharolyticum</name>
    <dbReference type="NCBI Taxonomy" id="29364"/>
    <lineage>
        <taxon>Bacteria</taxon>
        <taxon>Bacillati</taxon>
        <taxon>Bacillota</taxon>
        <taxon>Clostridia</taxon>
        <taxon>Lachnospirales</taxon>
        <taxon>Lachnospiraceae</taxon>
    </lineage>
</organism>
<name>A0A1I0FYM6_9FIRM</name>
<evidence type="ECO:0000313" key="1">
    <source>
        <dbReference type="EMBL" id="SET63417.1"/>
    </source>
</evidence>
<dbReference type="AlphaFoldDB" id="A0A1I0FYM6"/>
<reference evidence="1 2" key="1">
    <citation type="submission" date="2016-10" db="EMBL/GenBank/DDBJ databases">
        <authorList>
            <person name="de Groot N.N."/>
        </authorList>
    </citation>
    <scope>NUCLEOTIDE SEQUENCE [LARGE SCALE GENOMIC DNA]</scope>
    <source>
        <strain evidence="1 2">DSM 1801</strain>
    </source>
</reference>
<dbReference type="Gene3D" id="2.30.30.100">
    <property type="match status" value="1"/>
</dbReference>
<protein>
    <submittedName>
        <fullName evidence="1">Uncharacterized protein Veg</fullName>
    </submittedName>
</protein>
<accession>A0A1I0FYM6</accession>
<dbReference type="STRING" id="29364.SAMN04487772_1419"/>
<dbReference type="PANTHER" id="PTHR40026:SF1">
    <property type="entry name" value="PROTEIN VEG"/>
    <property type="match status" value="1"/>
</dbReference>
<dbReference type="InterPro" id="IPR009366">
    <property type="entry name" value="Protein_Veg"/>
</dbReference>
<dbReference type="PANTHER" id="PTHR40026">
    <property type="entry name" value="PROTEIN VEG"/>
    <property type="match status" value="1"/>
</dbReference>
<keyword evidence="2" id="KW-1185">Reference proteome</keyword>
<evidence type="ECO:0000313" key="2">
    <source>
        <dbReference type="Proteomes" id="UP000199800"/>
    </source>
</evidence>
<dbReference type="EMBL" id="FOHN01000041">
    <property type="protein sequence ID" value="SET63417.1"/>
    <property type="molecule type" value="Genomic_DNA"/>
</dbReference>
<sequence length="80" mass="9098">MKQLDLKSVRRAVDSHIGSRVRIRSNRGRHRVEVAEGIISETYPSIFTIQLVNYVDEGTKTMSVSYADILTKEVQLMLCS</sequence>
<proteinExistence type="predicted"/>
<gene>
    <name evidence="1" type="ORF">SAMN04487772_1419</name>
</gene>
<dbReference type="Pfam" id="PF06257">
    <property type="entry name" value="VEG"/>
    <property type="match status" value="1"/>
</dbReference>